<evidence type="ECO:0000313" key="2">
    <source>
        <dbReference type="EMBL" id="SMO35816.1"/>
    </source>
</evidence>
<feature type="transmembrane region" description="Helical" evidence="1">
    <location>
        <begin position="6"/>
        <end position="23"/>
    </location>
</feature>
<dbReference type="AlphaFoldDB" id="A0A521ALY6"/>
<keyword evidence="1" id="KW-0812">Transmembrane</keyword>
<dbReference type="EMBL" id="FXTQ01000001">
    <property type="protein sequence ID" value="SMO35816.1"/>
    <property type="molecule type" value="Genomic_DNA"/>
</dbReference>
<sequence>MNKNQGMAAGCFFVCMGLLIFFSNKYQEKKNNMIEDNKSVTVAKVFYIERRRGFTDARFYFYYNEKRYESGKYIKNSGDIYLGKFYKIAIATNNPEYCKIFLEKEVKDSIEIAKAGFKFD</sequence>
<organism evidence="2 3">
    <name type="scientific">Flavobacterium nitrogenifigens</name>
    <dbReference type="NCBI Taxonomy" id="1617283"/>
    <lineage>
        <taxon>Bacteria</taxon>
        <taxon>Pseudomonadati</taxon>
        <taxon>Bacteroidota</taxon>
        <taxon>Flavobacteriia</taxon>
        <taxon>Flavobacteriales</taxon>
        <taxon>Flavobacteriaceae</taxon>
        <taxon>Flavobacterium</taxon>
    </lineage>
</organism>
<keyword evidence="1" id="KW-1133">Transmembrane helix</keyword>
<dbReference type="Proteomes" id="UP000319267">
    <property type="component" value="Unassembled WGS sequence"/>
</dbReference>
<dbReference type="OrthoDB" id="1367396at2"/>
<reference evidence="2 3" key="1">
    <citation type="submission" date="2017-05" db="EMBL/GenBank/DDBJ databases">
        <authorList>
            <person name="Varghese N."/>
            <person name="Submissions S."/>
        </authorList>
    </citation>
    <scope>NUCLEOTIDE SEQUENCE [LARGE SCALE GENOMIC DNA]</scope>
    <source>
        <strain evidence="2 3">DSM 29982</strain>
    </source>
</reference>
<keyword evidence="1" id="KW-0472">Membrane</keyword>
<accession>A0A521ALY6</accession>
<protein>
    <submittedName>
        <fullName evidence="2">Uncharacterized protein</fullName>
    </submittedName>
</protein>
<name>A0A521ALY6_9FLAO</name>
<gene>
    <name evidence="2" type="ORF">SAMN06265220_101269</name>
</gene>
<evidence type="ECO:0000313" key="3">
    <source>
        <dbReference type="Proteomes" id="UP000319267"/>
    </source>
</evidence>
<evidence type="ECO:0000256" key="1">
    <source>
        <dbReference type="SAM" id="Phobius"/>
    </source>
</evidence>
<proteinExistence type="predicted"/>
<keyword evidence="3" id="KW-1185">Reference proteome</keyword>
<dbReference type="RefSeq" id="WP_142479049.1">
    <property type="nucleotide sequence ID" value="NZ_CP043612.1"/>
</dbReference>